<gene>
    <name evidence="11" type="ORF">J2804_001231</name>
</gene>
<dbReference type="Gene3D" id="1.10.3720.10">
    <property type="entry name" value="MetI-like"/>
    <property type="match status" value="1"/>
</dbReference>
<dbReference type="PANTHER" id="PTHR42929">
    <property type="entry name" value="INNER MEMBRANE ABC TRANSPORTER PERMEASE PROTEIN YDCU-RELATED-RELATED"/>
    <property type="match status" value="1"/>
</dbReference>
<evidence type="ECO:0000256" key="8">
    <source>
        <dbReference type="RuleBase" id="RU363032"/>
    </source>
</evidence>
<evidence type="ECO:0000256" key="5">
    <source>
        <dbReference type="ARBA" id="ARBA00022692"/>
    </source>
</evidence>
<dbReference type="PANTHER" id="PTHR42929:SF5">
    <property type="entry name" value="ABC TRANSPORTER PERMEASE PROTEIN"/>
    <property type="match status" value="1"/>
</dbReference>
<dbReference type="Pfam" id="PF00528">
    <property type="entry name" value="BPD_transp_1"/>
    <property type="match status" value="1"/>
</dbReference>
<dbReference type="SUPFAM" id="SSF161098">
    <property type="entry name" value="MetI-like"/>
    <property type="match status" value="1"/>
</dbReference>
<evidence type="ECO:0000256" key="6">
    <source>
        <dbReference type="ARBA" id="ARBA00022989"/>
    </source>
</evidence>
<dbReference type="InterPro" id="IPR000515">
    <property type="entry name" value="MetI-like"/>
</dbReference>
<feature type="region of interest" description="Disordered" evidence="9">
    <location>
        <begin position="1"/>
        <end position="27"/>
    </location>
</feature>
<protein>
    <submittedName>
        <fullName evidence="11">Spermidine/putrescine transport system permease protein</fullName>
    </submittedName>
</protein>
<dbReference type="Proteomes" id="UP001264340">
    <property type="component" value="Unassembled WGS sequence"/>
</dbReference>
<comment type="similarity">
    <text evidence="2">Belongs to the binding-protein-dependent transport system permease family. CysTW subfamily.</text>
</comment>
<evidence type="ECO:0000259" key="10">
    <source>
        <dbReference type="PROSITE" id="PS50928"/>
    </source>
</evidence>
<dbReference type="CDD" id="cd06261">
    <property type="entry name" value="TM_PBP2"/>
    <property type="match status" value="1"/>
</dbReference>
<dbReference type="InterPro" id="IPR035906">
    <property type="entry name" value="MetI-like_sf"/>
</dbReference>
<proteinExistence type="inferred from homology"/>
<reference evidence="11 12" key="1">
    <citation type="submission" date="2023-07" db="EMBL/GenBank/DDBJ databases">
        <title>Sorghum-associated microbial communities from plants grown in Nebraska, USA.</title>
        <authorList>
            <person name="Schachtman D."/>
        </authorList>
    </citation>
    <scope>NUCLEOTIDE SEQUENCE [LARGE SCALE GENOMIC DNA]</scope>
    <source>
        <strain evidence="11 12">DS1316</strain>
    </source>
</reference>
<accession>A0ABU1LM79</accession>
<evidence type="ECO:0000256" key="1">
    <source>
        <dbReference type="ARBA" id="ARBA00004651"/>
    </source>
</evidence>
<feature type="transmembrane region" description="Helical" evidence="8">
    <location>
        <begin position="241"/>
        <end position="261"/>
    </location>
</feature>
<sequence>MTTSMPASAQGPVPGSPTRADGRASFQKTRRRASMQALLLALPLLVFLLSTFIAPIMLLLARSVQNREVPDSMPALARALDACDGGGVPDEHTFALLAAGLKEAQQSGQLGTVARRLNFAQPEFRSLLMRTARQLPADAPPAWKTTLVGLDDRWNSPETWRLLKRAAASPTPDYLLAAVDAQVTPQGAVGFVPDNASVYRQAFARTISISAAVTLLCLVLGYPVAWLLANLPAKSSNRLMLLVIVPFWTSLLVRTTAWYVLLQPGGVINSLLMGLGLATHPLPLIFNRAGVLIGMTHVLLPYMILAIYSVMKSVSPVYMRAAQSLGAHPFTAFVRIYVPQTLPGVGAGCFLVFVLALGYYITPALLGGAGDEMISQLIAMQTNTQLNWGLAGALSAYLVIFTAIFYFLFNRIVGIDRLRFG</sequence>
<feature type="transmembrane region" description="Helical" evidence="8">
    <location>
        <begin position="207"/>
        <end position="229"/>
    </location>
</feature>
<evidence type="ECO:0000256" key="2">
    <source>
        <dbReference type="ARBA" id="ARBA00007069"/>
    </source>
</evidence>
<dbReference type="PROSITE" id="PS50928">
    <property type="entry name" value="ABC_TM1"/>
    <property type="match status" value="1"/>
</dbReference>
<feature type="transmembrane region" description="Helical" evidence="8">
    <location>
        <begin position="291"/>
        <end position="311"/>
    </location>
</feature>
<feature type="transmembrane region" description="Helical" evidence="8">
    <location>
        <begin position="37"/>
        <end position="61"/>
    </location>
</feature>
<keyword evidence="4" id="KW-1003">Cell membrane</keyword>
<keyword evidence="6 8" id="KW-1133">Transmembrane helix</keyword>
<comment type="caution">
    <text evidence="11">The sequence shown here is derived from an EMBL/GenBank/DDBJ whole genome shotgun (WGS) entry which is preliminary data.</text>
</comment>
<evidence type="ECO:0000256" key="9">
    <source>
        <dbReference type="SAM" id="MobiDB-lite"/>
    </source>
</evidence>
<feature type="transmembrane region" description="Helical" evidence="8">
    <location>
        <begin position="345"/>
        <end position="366"/>
    </location>
</feature>
<evidence type="ECO:0000313" key="11">
    <source>
        <dbReference type="EMBL" id="MDR6407843.1"/>
    </source>
</evidence>
<comment type="subcellular location">
    <subcellularLocation>
        <location evidence="1 8">Cell membrane</location>
        <topology evidence="1 8">Multi-pass membrane protein</topology>
    </subcellularLocation>
</comment>
<feature type="domain" description="ABC transmembrane type-1" evidence="10">
    <location>
        <begin position="203"/>
        <end position="409"/>
    </location>
</feature>
<keyword evidence="7 8" id="KW-0472">Membrane</keyword>
<evidence type="ECO:0000256" key="3">
    <source>
        <dbReference type="ARBA" id="ARBA00022448"/>
    </source>
</evidence>
<organism evidence="11 12">
    <name type="scientific">Paraburkholderia terricola</name>
    <dbReference type="NCBI Taxonomy" id="169427"/>
    <lineage>
        <taxon>Bacteria</taxon>
        <taxon>Pseudomonadati</taxon>
        <taxon>Pseudomonadota</taxon>
        <taxon>Betaproteobacteria</taxon>
        <taxon>Burkholderiales</taxon>
        <taxon>Burkholderiaceae</taxon>
        <taxon>Paraburkholderia</taxon>
    </lineage>
</organism>
<evidence type="ECO:0000256" key="4">
    <source>
        <dbReference type="ARBA" id="ARBA00022475"/>
    </source>
</evidence>
<feature type="transmembrane region" description="Helical" evidence="8">
    <location>
        <begin position="386"/>
        <end position="409"/>
    </location>
</feature>
<name>A0ABU1LM79_9BURK</name>
<dbReference type="EMBL" id="JAVDRP010000002">
    <property type="protein sequence ID" value="MDR6407843.1"/>
    <property type="molecule type" value="Genomic_DNA"/>
</dbReference>
<evidence type="ECO:0000256" key="7">
    <source>
        <dbReference type="ARBA" id="ARBA00023136"/>
    </source>
</evidence>
<keyword evidence="12" id="KW-1185">Reference proteome</keyword>
<keyword evidence="5 8" id="KW-0812">Transmembrane</keyword>
<keyword evidence="3 8" id="KW-0813">Transport</keyword>
<evidence type="ECO:0000313" key="12">
    <source>
        <dbReference type="Proteomes" id="UP001264340"/>
    </source>
</evidence>